<dbReference type="CDD" id="cd07185">
    <property type="entry name" value="OmpA_C-like"/>
    <property type="match status" value="1"/>
</dbReference>
<name>A0A0B0EST1_9BACT</name>
<keyword evidence="10" id="KW-0282">Flagellum</keyword>
<evidence type="ECO:0000256" key="6">
    <source>
        <dbReference type="ARBA" id="ARBA00023136"/>
    </source>
</evidence>
<dbReference type="AlphaFoldDB" id="A0A0B0EST1"/>
<comment type="caution">
    <text evidence="10">The sequence shown here is derived from an EMBL/GenBank/DDBJ whole genome shotgun (WGS) entry which is preliminary data.</text>
</comment>
<dbReference type="InterPro" id="IPR050330">
    <property type="entry name" value="Bact_OuterMem_StrucFunc"/>
</dbReference>
<keyword evidence="5 8" id="KW-1133">Transmembrane helix</keyword>
<protein>
    <submittedName>
        <fullName evidence="10">H+-driven flagellar motor component MotB</fullName>
    </submittedName>
</protein>
<keyword evidence="3" id="KW-1003">Cell membrane</keyword>
<evidence type="ECO:0000256" key="5">
    <source>
        <dbReference type="ARBA" id="ARBA00022989"/>
    </source>
</evidence>
<comment type="subcellular location">
    <subcellularLocation>
        <location evidence="1">Cell membrane</location>
        <topology evidence="1">Single-pass membrane protein</topology>
    </subcellularLocation>
</comment>
<dbReference type="Gene3D" id="3.30.1330.60">
    <property type="entry name" value="OmpA-like domain"/>
    <property type="match status" value="1"/>
</dbReference>
<accession>A0A0B0EST1</accession>
<evidence type="ECO:0000313" key="11">
    <source>
        <dbReference type="Proteomes" id="UP000030652"/>
    </source>
</evidence>
<dbReference type="EMBL" id="JRYO01000005">
    <property type="protein sequence ID" value="KHE94208.1"/>
    <property type="molecule type" value="Genomic_DNA"/>
</dbReference>
<evidence type="ECO:0000256" key="3">
    <source>
        <dbReference type="ARBA" id="ARBA00022475"/>
    </source>
</evidence>
<evidence type="ECO:0000313" key="10">
    <source>
        <dbReference type="EMBL" id="KHE94208.1"/>
    </source>
</evidence>
<dbReference type="Pfam" id="PF00691">
    <property type="entry name" value="OmpA"/>
    <property type="match status" value="1"/>
</dbReference>
<dbReference type="eggNOG" id="COG1360">
    <property type="taxonomic scope" value="Bacteria"/>
</dbReference>
<sequence length="239" mass="27131">MEEEPKKDPNEWALAYGDMITLLMTFFVLIIAMSSPKTDDEPELIMKKSTGTGENLMVATLKESGIFKDKVKSKSKTEIDEDDLLPPINDLELIREDMIVFMTENELFNVIDLLKTEEGFTIRIMADILFDSGDISLKVEYLYLLDKIAELLGVIPNNVRIEGHTDDRYSDDGNTGNTLSIARASRVCDYIIGEEMLLSSRFGVTGHGWNRPLFPNTNEHNRTLNRRVEVIIKEIPRGV</sequence>
<evidence type="ECO:0000259" key="9">
    <source>
        <dbReference type="PROSITE" id="PS51123"/>
    </source>
</evidence>
<keyword evidence="4 8" id="KW-0812">Transmembrane</keyword>
<dbReference type="SUPFAM" id="SSF103088">
    <property type="entry name" value="OmpA-like"/>
    <property type="match status" value="1"/>
</dbReference>
<dbReference type="InterPro" id="IPR006665">
    <property type="entry name" value="OmpA-like"/>
</dbReference>
<proteinExistence type="inferred from homology"/>
<organism evidence="10 11">
    <name type="scientific">Candidatus Scalindua brodae</name>
    <dbReference type="NCBI Taxonomy" id="237368"/>
    <lineage>
        <taxon>Bacteria</taxon>
        <taxon>Pseudomonadati</taxon>
        <taxon>Planctomycetota</taxon>
        <taxon>Candidatus Brocadiia</taxon>
        <taxon>Candidatus Brocadiales</taxon>
        <taxon>Candidatus Scalinduaceae</taxon>
        <taxon>Candidatus Scalindua</taxon>
    </lineage>
</organism>
<keyword evidence="10" id="KW-0969">Cilium</keyword>
<evidence type="ECO:0000256" key="8">
    <source>
        <dbReference type="SAM" id="Phobius"/>
    </source>
</evidence>
<dbReference type="InterPro" id="IPR025713">
    <property type="entry name" value="MotB-like_N_dom"/>
</dbReference>
<dbReference type="PANTHER" id="PTHR30329:SF21">
    <property type="entry name" value="LIPOPROTEIN YIAD-RELATED"/>
    <property type="match status" value="1"/>
</dbReference>
<feature type="transmembrane region" description="Helical" evidence="8">
    <location>
        <begin position="12"/>
        <end position="32"/>
    </location>
</feature>
<dbReference type="Pfam" id="PF13677">
    <property type="entry name" value="MotB_plug"/>
    <property type="match status" value="1"/>
</dbReference>
<dbReference type="PROSITE" id="PS51123">
    <property type="entry name" value="OMPA_2"/>
    <property type="match status" value="1"/>
</dbReference>
<evidence type="ECO:0000256" key="4">
    <source>
        <dbReference type="ARBA" id="ARBA00022692"/>
    </source>
</evidence>
<comment type="similarity">
    <text evidence="2">Belongs to the MotB family.</text>
</comment>
<feature type="domain" description="OmpA-like" evidence="9">
    <location>
        <begin position="118"/>
        <end position="236"/>
    </location>
</feature>
<dbReference type="InterPro" id="IPR036737">
    <property type="entry name" value="OmpA-like_sf"/>
</dbReference>
<keyword evidence="6 7" id="KW-0472">Membrane</keyword>
<evidence type="ECO:0000256" key="1">
    <source>
        <dbReference type="ARBA" id="ARBA00004162"/>
    </source>
</evidence>
<evidence type="ECO:0000256" key="7">
    <source>
        <dbReference type="PROSITE-ProRule" id="PRU00473"/>
    </source>
</evidence>
<gene>
    <name evidence="10" type="primary">motB_1</name>
    <name evidence="10" type="ORF">SCABRO_00046</name>
</gene>
<dbReference type="PANTHER" id="PTHR30329">
    <property type="entry name" value="STATOR ELEMENT OF FLAGELLAR MOTOR COMPLEX"/>
    <property type="match status" value="1"/>
</dbReference>
<dbReference type="GO" id="GO:0005886">
    <property type="term" value="C:plasma membrane"/>
    <property type="evidence" value="ECO:0007669"/>
    <property type="project" value="UniProtKB-SubCell"/>
</dbReference>
<dbReference type="Proteomes" id="UP000030652">
    <property type="component" value="Unassembled WGS sequence"/>
</dbReference>
<reference evidence="10 11" key="1">
    <citation type="submission" date="2014-10" db="EMBL/GenBank/DDBJ databases">
        <title>Draft genome of anammox bacterium scalindua brodae, obtained using differential coverage binning of sequence data from two enrichment reactors.</title>
        <authorList>
            <person name="Speth D.R."/>
            <person name="Russ L."/>
            <person name="Kartal B."/>
            <person name="Op den Camp H.J."/>
            <person name="Dutilh B.E."/>
            <person name="Jetten M.S."/>
        </authorList>
    </citation>
    <scope>NUCLEOTIDE SEQUENCE [LARGE SCALE GENOMIC DNA]</scope>
    <source>
        <strain evidence="10">RU1</strain>
    </source>
</reference>
<keyword evidence="10" id="KW-0966">Cell projection</keyword>
<evidence type="ECO:0000256" key="2">
    <source>
        <dbReference type="ARBA" id="ARBA00008914"/>
    </source>
</evidence>